<protein>
    <submittedName>
        <fullName evidence="7">Uncharacterized protein LOC102803909</fullName>
    </submittedName>
</protein>
<feature type="compositionally biased region" description="Low complexity" evidence="4">
    <location>
        <begin position="567"/>
        <end position="589"/>
    </location>
</feature>
<sequence length="2304" mass="251918">MPRRILNKAIDRLNKVVTQLNIALTLAEDRIQDFEVTDNKSEVYRLIKVSILALDNRISNLQKACDEVRNYADVLDAEFTETEEIELKLLERFSSINLFLTENKPAKQEIHPVPQLGQHEVNQQPIPPDDQQAPVQQLVLPPTPQVVPPPTPQVVPPPTPQVALPPTPQVALPPTPQVALPPTPQIVLPPTPQVAPPVPTFQVAFQPPVQQFDQPANAPVPQVEVTQNNFLNNSIPTAHISGMNPQYTQFNSVQLPRIDLPVYSGEYTGWAEFWDMFNAAVGLNPQLSPIIKFAYLKRSLEGEALEVITGLDLTIVNYSLALQLLTERFGQPHQIIAAHMRALRTADAPNYDANSLRKYHDTLEKHIRALRLLGVPEAGYEKLLIPMILDTFPIQFQQSLARSNPSGEWTLVTLSQHMLHEVKILAIGQVDYDTNPSAIHAFTQSTHDSTQFKSKRYGRRNYNNTDKSYSGTTYSDQQKQNHVTQTDHTHGRTQIGDRTPHCIYCKGKHYTTNCTNISTRKDRVEFITQNKRCFNCLGKHMLSQCKSHFTCRVCKSKHHTSIHFDKSGTAQTNSTNSSTANSHFSHSANTGEQSRFTGSDSKINSDSPRRAMLQTARVSTHFRGTNCVATLLFDNGSDRSFVTNSFARKLGVIPNYNELLSLNSFSNPRSGVQSIPRTTLSLQSKGGIKSPIDVLMVDCISEGLENTVTYDIARLPHLRGLSLAYPPSNRSTLNIDILIGADHYWDFVTHNSHIVRGKPNAIPTVFGYLLSGPFTTHNRTNKTNSFTIASIRAHDSVMDKMIASYWDLESVGVKDTITRRQALNITHEQQYKEYTEKSKIENNISTPKVSEKCAQCPTTGTSDTVSDRPLLCTPPSQSRGHVNSENEISPHFHKSAEDFIKTAETVSGDIIDTNREPPELQNSKINDQIVSLHVASESDNLLGHHFELHNEPNIAPKEIIHATESNSEPSLEKIIDIRRFNDLHRLLKATAYIFRFISKLKSKLNHTPSNLSSSPEYSPYSFRSTAIKAIKQSKYKWAFNALINNSKVAKNAFHSVVYDLVKREVWRYCKGERLTSRLVTLENLEKFDWKDVVNEVKNLLPTVYHTLSSLLTTRKSEQHGILKANGKSGPLAAQFGSMVSIGLHIRKPRKFKFLASVNAVEMWRCGCSERLFQCFSNMGISLTKAGGRGVVDRLRAGYDKEILLWKEEIASKLQPAQNAVSNVARQLFSDTCNIQFDSDSWSSDADTSFEEMTLQCGLDVDTGHGGRSGDTGYGTTAGYTGPSGDIGHGTTVGYTGPSGDIGHGSTVGYTGPSGDIGHGSTVGYTGPSGDIDHGSTVGYTGPSGDIGHGSTVGYAGPSGDIGHGSTVGYTGPSGDIGHGSTVGYTGPSGDIGHGSTVGYTCPSGDIGHGSTVGYTGPSGDIGHGSTVGYTGPSGDIGHGSTVGYTGPSGDIGHGSTVSYTGPSGDISHGYTVGYTGPSGDISHGSTVGYTGPSGDIGHGSTVGYTGPSGDIGHGSTVGYTGPSGDIGHGSTVSYTGPSGDIGHGSTVSYTDPSGDIGHGSTVGYTGPSCDIGHGSTVGYTGPSGDIGHGSTVGYTGTSGDIGHGSTVGYTGPSGDIGHGSTVGYTGPSGDIGHGSTAGYTGPSGTGCDIDIIEMEISETSQVRKNPGYSLAWDNVQIQSTAHYQSTTNQNKMLMWANAYAAKNRISYSHEEDKTTVSAKDLSFQIYIPSQRMIDSHRKRMKTIVSRIICENLSHFNKYYSDCVEVHIEHEYSEESAKRSELVNLGVIQENPSSLSGVIAILDHLYTYVPVNGDQTHVLMCHGDGLSVERHIDAHRTRAGCTTTKGRLQGLEPVSQEFHKRGIILQDIMNEFFLGKSASNRGTLTHIKNKFRHRNVKKKVMDSFNHVANFLSFVTSGLVCLLVMKKLGLSSLKGKPGNSVYNGTIEERTEFLDQLANEVVDEVWLMKDTSVLEDIVTGTGSDAGGDGCFNATGDNDVGDDSGIHEEEEEEEEDYPYCLCGEDIGGMMVECCNGGCGNGDWFHLKCVELTEHTVPADDADWFCSETCSAQKLPRTTASCCCKNRNHDHVQTYTCALLWRCLSDLTRRDAIRENDGEAMLDHWTFDMLDFWERNHNKYMILGHRLIAGVHGWLPKRLAHDLVWNRTINIHGGAGRNIGMDLGTEFLNNEFKDTLKNSRGRYTDKQVARMSQMVGSLGQALGNLYQHKVANTHVATSQGGKSSYKADIKKFVKEYKADKLFDVIPGRQHAAFPGYHLDTTVKRPQAFIKRLTKYTTKLENYRENLPQQ</sequence>
<dbReference type="Pfam" id="PF05585">
    <property type="entry name" value="DUF1758"/>
    <property type="match status" value="1"/>
</dbReference>
<reference evidence="7" key="1">
    <citation type="submission" date="2025-08" db="UniProtKB">
        <authorList>
            <consortium name="RefSeq"/>
        </authorList>
    </citation>
    <scope>IDENTIFICATION</scope>
    <source>
        <tissue evidence="7">Testes</tissue>
    </source>
</reference>
<dbReference type="InterPro" id="IPR046496">
    <property type="entry name" value="DUF6589"/>
</dbReference>
<organism evidence="6 7">
    <name type="scientific">Saccoglossus kowalevskii</name>
    <name type="common">Acorn worm</name>
    <dbReference type="NCBI Taxonomy" id="10224"/>
    <lineage>
        <taxon>Eukaryota</taxon>
        <taxon>Metazoa</taxon>
        <taxon>Hemichordata</taxon>
        <taxon>Enteropneusta</taxon>
        <taxon>Harrimaniidae</taxon>
        <taxon>Saccoglossus</taxon>
    </lineage>
</organism>
<dbReference type="Gene3D" id="3.30.40.10">
    <property type="entry name" value="Zinc/RING finger domain, C3HC4 (zinc finger)"/>
    <property type="match status" value="1"/>
</dbReference>
<dbReference type="Pfam" id="PF20231">
    <property type="entry name" value="DUF6589"/>
    <property type="match status" value="1"/>
</dbReference>
<accession>A0ABM0LYL3</accession>
<dbReference type="GeneID" id="102803909"/>
<dbReference type="PANTHER" id="PTHR47331">
    <property type="entry name" value="PHD-TYPE DOMAIN-CONTAINING PROTEIN"/>
    <property type="match status" value="1"/>
</dbReference>
<dbReference type="PANTHER" id="PTHR47331:SF4">
    <property type="entry name" value="PEPTIDASE S1 DOMAIN-CONTAINING PROTEIN"/>
    <property type="match status" value="1"/>
</dbReference>
<evidence type="ECO:0000256" key="4">
    <source>
        <dbReference type="SAM" id="MobiDB-lite"/>
    </source>
</evidence>
<evidence type="ECO:0000313" key="7">
    <source>
        <dbReference type="RefSeq" id="XP_006812854.1"/>
    </source>
</evidence>
<feature type="region of interest" description="Disordered" evidence="4">
    <location>
        <begin position="450"/>
        <end position="494"/>
    </location>
</feature>
<proteinExistence type="predicted"/>
<keyword evidence="1" id="KW-0479">Metal-binding</keyword>
<dbReference type="SUPFAM" id="SSF57903">
    <property type="entry name" value="FYVE/PHD zinc finger"/>
    <property type="match status" value="1"/>
</dbReference>
<name>A0ABM0LYL3_SACKO</name>
<dbReference type="SMART" id="SM00249">
    <property type="entry name" value="PHD"/>
    <property type="match status" value="1"/>
</dbReference>
<feature type="compositionally biased region" description="Polar residues" evidence="4">
    <location>
        <begin position="461"/>
        <end position="484"/>
    </location>
</feature>
<dbReference type="InterPro" id="IPR011011">
    <property type="entry name" value="Znf_FYVE_PHD"/>
</dbReference>
<evidence type="ECO:0000259" key="5">
    <source>
        <dbReference type="SMART" id="SM00249"/>
    </source>
</evidence>
<evidence type="ECO:0000256" key="2">
    <source>
        <dbReference type="ARBA" id="ARBA00022771"/>
    </source>
</evidence>
<dbReference type="InterPro" id="IPR005312">
    <property type="entry name" value="DUF1759"/>
</dbReference>
<keyword evidence="3" id="KW-0862">Zinc</keyword>
<feature type="domain" description="Zinc finger PHD-type" evidence="5">
    <location>
        <begin position="2015"/>
        <end position="2066"/>
    </location>
</feature>
<keyword evidence="2" id="KW-0863">Zinc-finger</keyword>
<dbReference type="RefSeq" id="XP_006812854.1">
    <property type="nucleotide sequence ID" value="XM_006812791.1"/>
</dbReference>
<dbReference type="InterPro" id="IPR001965">
    <property type="entry name" value="Znf_PHD"/>
</dbReference>
<feature type="region of interest" description="Disordered" evidence="4">
    <location>
        <begin position="565"/>
        <end position="608"/>
    </location>
</feature>
<dbReference type="InterPro" id="IPR008737">
    <property type="entry name" value="DUF1758"/>
</dbReference>
<keyword evidence="6" id="KW-1185">Reference proteome</keyword>
<dbReference type="Proteomes" id="UP000694865">
    <property type="component" value="Unplaced"/>
</dbReference>
<evidence type="ECO:0000256" key="1">
    <source>
        <dbReference type="ARBA" id="ARBA00022723"/>
    </source>
</evidence>
<evidence type="ECO:0000256" key="3">
    <source>
        <dbReference type="ARBA" id="ARBA00022833"/>
    </source>
</evidence>
<dbReference type="Pfam" id="PF03564">
    <property type="entry name" value="DUF1759"/>
    <property type="match status" value="1"/>
</dbReference>
<dbReference type="InterPro" id="IPR013083">
    <property type="entry name" value="Znf_RING/FYVE/PHD"/>
</dbReference>
<evidence type="ECO:0000313" key="6">
    <source>
        <dbReference type="Proteomes" id="UP000694865"/>
    </source>
</evidence>
<gene>
    <name evidence="7" type="primary">LOC102803909</name>
</gene>
<feature type="compositionally biased region" description="Polar residues" evidence="4">
    <location>
        <begin position="590"/>
        <end position="606"/>
    </location>
</feature>